<gene>
    <name evidence="2" type="ORF">BSL78_24977</name>
</gene>
<feature type="signal peptide" evidence="1">
    <location>
        <begin position="1"/>
        <end position="26"/>
    </location>
</feature>
<keyword evidence="3" id="KW-1185">Reference proteome</keyword>
<sequence length="363" mass="38616">MQFRVLVQTILPLVAICALTAASVIAEPGESEPDNIAMKIIEDLQVKIKVMADKQKSLSNNLILLQRKLGDGIDKPSLRMRRNAAEGQTQSLPTNLADGCVPGTVGCPVNVTPYSVGGSCILCPAGPRGYTGPVGAPGRDGRDGRDAMAIVTSTDDPRLSPTLHTTSAHTELPSNRSGAIYVRWGHSECPPSASLVYSGIAGGAKHSSTGNGANYMCMPPDPVYDDPVSGVASVRAYIVGVEYQIDTFPNLVDRSYHDMPCAVCKSTSRFSKLMIPAKNTCPSDEWTLEYGGYLMAERSHASHQRSMYICVDRALQTLDRTHGSASARGLLDLVESRCSSSGGGLPCGPYIDGYELTCAVCTL</sequence>
<dbReference type="Proteomes" id="UP000230750">
    <property type="component" value="Unassembled WGS sequence"/>
</dbReference>
<dbReference type="AlphaFoldDB" id="A0A2G8JQY7"/>
<dbReference type="GO" id="GO:0005581">
    <property type="term" value="C:collagen trimer"/>
    <property type="evidence" value="ECO:0007669"/>
    <property type="project" value="UniProtKB-KW"/>
</dbReference>
<dbReference type="GO" id="GO:0005615">
    <property type="term" value="C:extracellular space"/>
    <property type="evidence" value="ECO:0007669"/>
    <property type="project" value="TreeGrafter"/>
</dbReference>
<evidence type="ECO:0000313" key="3">
    <source>
        <dbReference type="Proteomes" id="UP000230750"/>
    </source>
</evidence>
<proteinExistence type="predicted"/>
<dbReference type="InterPro" id="IPR051077">
    <property type="entry name" value="Ca-dependent_lectin"/>
</dbReference>
<keyword evidence="2" id="KW-0176">Collagen</keyword>
<accession>A0A2G8JQY7</accession>
<protein>
    <submittedName>
        <fullName evidence="2">Putative short-chain collagen C4</fullName>
    </submittedName>
</protein>
<dbReference type="PANTHER" id="PTHR24024:SF18">
    <property type="entry name" value="SHORT-CHAIN COLLAGEN C4-LIKE"/>
    <property type="match status" value="1"/>
</dbReference>
<keyword evidence="1" id="KW-0732">Signal</keyword>
<evidence type="ECO:0000313" key="2">
    <source>
        <dbReference type="EMBL" id="PIK38184.1"/>
    </source>
</evidence>
<feature type="chain" id="PRO_5013869869" evidence="1">
    <location>
        <begin position="27"/>
        <end position="363"/>
    </location>
</feature>
<reference evidence="2 3" key="1">
    <citation type="journal article" date="2017" name="PLoS Biol.">
        <title>The sea cucumber genome provides insights into morphological evolution and visceral regeneration.</title>
        <authorList>
            <person name="Zhang X."/>
            <person name="Sun L."/>
            <person name="Yuan J."/>
            <person name="Sun Y."/>
            <person name="Gao Y."/>
            <person name="Zhang L."/>
            <person name="Li S."/>
            <person name="Dai H."/>
            <person name="Hamel J.F."/>
            <person name="Liu C."/>
            <person name="Yu Y."/>
            <person name="Liu S."/>
            <person name="Lin W."/>
            <person name="Guo K."/>
            <person name="Jin S."/>
            <person name="Xu P."/>
            <person name="Storey K.B."/>
            <person name="Huan P."/>
            <person name="Zhang T."/>
            <person name="Zhou Y."/>
            <person name="Zhang J."/>
            <person name="Lin C."/>
            <person name="Li X."/>
            <person name="Xing L."/>
            <person name="Huo D."/>
            <person name="Sun M."/>
            <person name="Wang L."/>
            <person name="Mercier A."/>
            <person name="Li F."/>
            <person name="Yang H."/>
            <person name="Xiang J."/>
        </authorList>
    </citation>
    <scope>NUCLEOTIDE SEQUENCE [LARGE SCALE GENOMIC DNA]</scope>
    <source>
        <strain evidence="2">Shaxun</strain>
        <tissue evidence="2">Muscle</tissue>
    </source>
</reference>
<dbReference type="OrthoDB" id="6086925at2759"/>
<name>A0A2G8JQY7_STIJA</name>
<evidence type="ECO:0000256" key="1">
    <source>
        <dbReference type="SAM" id="SignalP"/>
    </source>
</evidence>
<organism evidence="2 3">
    <name type="scientific">Stichopus japonicus</name>
    <name type="common">Sea cucumber</name>
    <dbReference type="NCBI Taxonomy" id="307972"/>
    <lineage>
        <taxon>Eukaryota</taxon>
        <taxon>Metazoa</taxon>
        <taxon>Echinodermata</taxon>
        <taxon>Eleutherozoa</taxon>
        <taxon>Echinozoa</taxon>
        <taxon>Holothuroidea</taxon>
        <taxon>Aspidochirotacea</taxon>
        <taxon>Aspidochirotida</taxon>
        <taxon>Stichopodidae</taxon>
        <taxon>Apostichopus</taxon>
    </lineage>
</organism>
<dbReference type="EMBL" id="MRZV01001392">
    <property type="protein sequence ID" value="PIK38184.1"/>
    <property type="molecule type" value="Genomic_DNA"/>
</dbReference>
<comment type="caution">
    <text evidence="2">The sequence shown here is derived from an EMBL/GenBank/DDBJ whole genome shotgun (WGS) entry which is preliminary data.</text>
</comment>
<dbReference type="PANTHER" id="PTHR24024">
    <property type="entry name" value="PULMONARY SURFACTANT-ASSOCIATED PROTEIN A"/>
    <property type="match status" value="1"/>
</dbReference>